<reference evidence="1 2" key="1">
    <citation type="submission" date="2015-07" db="EMBL/GenBank/DDBJ databases">
        <title>Whole genome sequence of Thermanaerothrix daxensis DSM 23592.</title>
        <authorList>
            <person name="Hemp J."/>
            <person name="Ward L.M."/>
            <person name="Pace L.A."/>
            <person name="Fischer W.W."/>
        </authorList>
    </citation>
    <scope>NUCLEOTIDE SEQUENCE [LARGE SCALE GENOMIC DNA]</scope>
    <source>
        <strain evidence="1 2">GNS-1</strain>
    </source>
</reference>
<organism evidence="1 2">
    <name type="scientific">Thermanaerothrix daxensis</name>
    <dbReference type="NCBI Taxonomy" id="869279"/>
    <lineage>
        <taxon>Bacteria</taxon>
        <taxon>Bacillati</taxon>
        <taxon>Chloroflexota</taxon>
        <taxon>Anaerolineae</taxon>
        <taxon>Anaerolineales</taxon>
        <taxon>Anaerolineaceae</taxon>
        <taxon>Thermanaerothrix</taxon>
    </lineage>
</organism>
<sequence>MGKRLGILLPLVFLVCLVLGYLTNRYLIQNSRAGIARPTTPPLPTLPNQRNLLVIIVDDLTHSRPEIQSLWALIIYYPQHKLIFQPLPPVLLPEKSPPNFVNIRTEDGNISSLFLQQTTQAYRIPWQDYLVLDNIALISLSHWAQVRNPASSSTPEISPEKAFAQICNRLQGSIEALADLMEQQIQISEHFHSSLTLETALEIRHKLEATPGPSLECQVFEP</sequence>
<accession>A0A0P6Y577</accession>
<dbReference type="Proteomes" id="UP000050544">
    <property type="component" value="Unassembled WGS sequence"/>
</dbReference>
<dbReference type="AlphaFoldDB" id="A0A0P6Y577"/>
<evidence type="ECO:0000313" key="2">
    <source>
        <dbReference type="Proteomes" id="UP000050544"/>
    </source>
</evidence>
<evidence type="ECO:0008006" key="3">
    <source>
        <dbReference type="Google" id="ProtNLM"/>
    </source>
</evidence>
<gene>
    <name evidence="1" type="ORF">SE15_05725</name>
</gene>
<proteinExistence type="predicted"/>
<protein>
    <recommendedName>
        <fullName evidence="3">Cell envelope-related transcriptional attenuator domain-containing protein</fullName>
    </recommendedName>
</protein>
<keyword evidence="2" id="KW-1185">Reference proteome</keyword>
<dbReference type="STRING" id="869279.SE15_05725"/>
<dbReference type="EMBL" id="LGKO01000002">
    <property type="protein sequence ID" value="KPL84572.1"/>
    <property type="molecule type" value="Genomic_DNA"/>
</dbReference>
<evidence type="ECO:0000313" key="1">
    <source>
        <dbReference type="EMBL" id="KPL84572.1"/>
    </source>
</evidence>
<name>A0A0P6Y577_9CHLR</name>
<dbReference type="RefSeq" id="WP_054521117.1">
    <property type="nucleotide sequence ID" value="NZ_LGKO01000002.1"/>
</dbReference>
<comment type="caution">
    <text evidence="1">The sequence shown here is derived from an EMBL/GenBank/DDBJ whole genome shotgun (WGS) entry which is preliminary data.</text>
</comment>